<reference evidence="3 4" key="1">
    <citation type="submission" date="2023-09" db="EMBL/GenBank/DDBJ databases">
        <title>Microbacterium fusihabitans sp. nov., Microbacterium phycihabitans sp. nov., and Microbacterium cervinum sp. nov., isolated from dried seaweeds of beach.</title>
        <authorList>
            <person name="Lee S.D."/>
        </authorList>
    </citation>
    <scope>NUCLEOTIDE SEQUENCE [LARGE SCALE GENOMIC DNA]</scope>
    <source>
        <strain evidence="3 4">KSW2-21</strain>
    </source>
</reference>
<evidence type="ECO:0000313" key="4">
    <source>
        <dbReference type="Proteomes" id="UP001256673"/>
    </source>
</evidence>
<evidence type="ECO:0000259" key="2">
    <source>
        <dbReference type="SMART" id="SM00382"/>
    </source>
</evidence>
<feature type="region of interest" description="Disordered" evidence="1">
    <location>
        <begin position="740"/>
        <end position="786"/>
    </location>
</feature>
<sequence>MIATRLRSGGSTMVAGPRGSGRSYLLRAVAAELERHGVQVVVLRPSATLTDVPFGVLDATGHPELDALRTGRPAEPVRDVVILDDVDALDTATAVALARAVASNRVTALIGLRTSRARSVDHPDDADVVRRAMLDLWLDGFARRVDLHELNDDDALALIDLFPDAHLLDSATRAGLVWRADGSRTLMRHLVLEATDAARSGKDPLTALRNVARQSRLALALERHVADMPRTDLESLAGIRRLRHLGLSVATRLFDAESVAALLEGGQMHADSSAHRRLTVNDLLAVEAQRQLGSARVDSLVEAAGARMLAEADVWWSPAIAVSIAERWHRQGSDSSAEGSTPPAIRARIARDAARDANDRGDTAHAAAYAQAGLNAVDDPLLRLEAALATRVVAKSWPDAEHADADAQRRLARSRVESENCDDPDDAVRGSSCADARVERLLTDSAQLGADMDWTGAADAATAAMGETDASPVQHLRAVVAAGTSEAVRGRWAVAQRHYRATERILDARPQPEGIDAKDRLAAIMFMLAGHQLAGADGTLLQRRLERELATTAREGEVADLTIAGIAAAISYTAEGSPARSQRELITAATRSPTPVSPTDGTMVALGVADELAMAGAVDEARAIIDSLSPGPAPLLRRSIAYVETTILTAEGRLDEAREAARATAEFSRGGTAAAFRIRDLFRLIAFSAATAEEIDELVQLAAVTDLPLSSEAVRRVSARTPEEGQLPVDDLRLHALWSGEGSGAAGANDESSDSVSRSASPEHSEELTPREREIALMAHEGLTNR</sequence>
<dbReference type="Proteomes" id="UP001256673">
    <property type="component" value="Unassembled WGS sequence"/>
</dbReference>
<feature type="compositionally biased region" description="Basic and acidic residues" evidence="1">
    <location>
        <begin position="761"/>
        <end position="775"/>
    </location>
</feature>
<gene>
    <name evidence="3" type="ORF">RWH43_00155</name>
</gene>
<organism evidence="3 4">
    <name type="scientific">Microbacterium algihabitans</name>
    <dbReference type="NCBI Taxonomy" id="3075992"/>
    <lineage>
        <taxon>Bacteria</taxon>
        <taxon>Bacillati</taxon>
        <taxon>Actinomycetota</taxon>
        <taxon>Actinomycetes</taxon>
        <taxon>Micrococcales</taxon>
        <taxon>Microbacteriaceae</taxon>
        <taxon>Microbacterium</taxon>
    </lineage>
</organism>
<dbReference type="Gene3D" id="3.40.50.300">
    <property type="entry name" value="P-loop containing nucleotide triphosphate hydrolases"/>
    <property type="match status" value="1"/>
</dbReference>
<dbReference type="SMART" id="SM00382">
    <property type="entry name" value="AAA"/>
    <property type="match status" value="1"/>
</dbReference>
<dbReference type="RefSeq" id="WP_316000350.1">
    <property type="nucleotide sequence ID" value="NZ_JAWDIU010000001.1"/>
</dbReference>
<evidence type="ECO:0000256" key="1">
    <source>
        <dbReference type="SAM" id="MobiDB-lite"/>
    </source>
</evidence>
<feature type="compositionally biased region" description="Basic and acidic residues" evidence="1">
    <location>
        <begin position="402"/>
        <end position="418"/>
    </location>
</feature>
<dbReference type="InterPro" id="IPR003593">
    <property type="entry name" value="AAA+_ATPase"/>
</dbReference>
<dbReference type="InterPro" id="IPR027417">
    <property type="entry name" value="P-loop_NTPase"/>
</dbReference>
<keyword evidence="4" id="KW-1185">Reference proteome</keyword>
<keyword evidence="3" id="KW-0067">ATP-binding</keyword>
<accession>A0ABU3RQH9</accession>
<name>A0ABU3RQH9_9MICO</name>
<proteinExistence type="predicted"/>
<feature type="domain" description="AAA+ ATPase" evidence="2">
    <location>
        <begin position="8"/>
        <end position="142"/>
    </location>
</feature>
<keyword evidence="3" id="KW-0547">Nucleotide-binding</keyword>
<protein>
    <submittedName>
        <fullName evidence="3">ATP-binding protein</fullName>
    </submittedName>
</protein>
<dbReference type="SUPFAM" id="SSF52540">
    <property type="entry name" value="P-loop containing nucleoside triphosphate hydrolases"/>
    <property type="match status" value="1"/>
</dbReference>
<evidence type="ECO:0000313" key="3">
    <source>
        <dbReference type="EMBL" id="MDU0325153.1"/>
    </source>
</evidence>
<dbReference type="GO" id="GO:0005524">
    <property type="term" value="F:ATP binding"/>
    <property type="evidence" value="ECO:0007669"/>
    <property type="project" value="UniProtKB-KW"/>
</dbReference>
<dbReference type="EMBL" id="JAWDIU010000001">
    <property type="protein sequence ID" value="MDU0325153.1"/>
    <property type="molecule type" value="Genomic_DNA"/>
</dbReference>
<comment type="caution">
    <text evidence="3">The sequence shown here is derived from an EMBL/GenBank/DDBJ whole genome shotgun (WGS) entry which is preliminary data.</text>
</comment>
<feature type="region of interest" description="Disordered" evidence="1">
    <location>
        <begin position="402"/>
        <end position="430"/>
    </location>
</feature>